<organism evidence="2 3">
    <name type="scientific">Kribbella sandramycini</name>
    <dbReference type="NCBI Taxonomy" id="60450"/>
    <lineage>
        <taxon>Bacteria</taxon>
        <taxon>Bacillati</taxon>
        <taxon>Actinomycetota</taxon>
        <taxon>Actinomycetes</taxon>
        <taxon>Propionibacteriales</taxon>
        <taxon>Kribbellaceae</taxon>
        <taxon>Kribbella</taxon>
    </lineage>
</organism>
<dbReference type="EMBL" id="JACHKF010000001">
    <property type="protein sequence ID" value="MBB6568099.1"/>
    <property type="molecule type" value="Genomic_DNA"/>
</dbReference>
<evidence type="ECO:0000313" key="1">
    <source>
        <dbReference type="EMBL" id="MBB6568099.1"/>
    </source>
</evidence>
<evidence type="ECO:0000313" key="2">
    <source>
        <dbReference type="EMBL" id="NOL39307.1"/>
    </source>
</evidence>
<evidence type="ECO:0000313" key="3">
    <source>
        <dbReference type="Proteomes" id="UP000534306"/>
    </source>
</evidence>
<name>A0A7Y4KVA3_9ACTN</name>
<keyword evidence="3" id="KW-1185">Reference proteome</keyword>
<dbReference type="NCBIfam" id="NF042914">
    <property type="entry name" value="SAV915_dom"/>
    <property type="match status" value="1"/>
</dbReference>
<dbReference type="RefSeq" id="WP_171670929.1">
    <property type="nucleotide sequence ID" value="NZ_BAAAGT010000003.1"/>
</dbReference>
<dbReference type="PROSITE" id="PS51257">
    <property type="entry name" value="PROKAR_LIPOPROTEIN"/>
    <property type="match status" value="1"/>
</dbReference>
<gene>
    <name evidence="1" type="ORF">HNR71_003736</name>
    <name evidence="2" type="ORF">HPO96_03520</name>
</gene>
<dbReference type="Proteomes" id="UP000534306">
    <property type="component" value="Unassembled WGS sequence"/>
</dbReference>
<evidence type="ECO:0000313" key="4">
    <source>
        <dbReference type="Proteomes" id="UP000553957"/>
    </source>
</evidence>
<dbReference type="InterPro" id="IPR049975">
    <property type="entry name" value="SAV_915-like_dom"/>
</dbReference>
<comment type="caution">
    <text evidence="2">The sequence shown here is derived from an EMBL/GenBank/DDBJ whole genome shotgun (WGS) entry which is preliminary data.</text>
</comment>
<sequence>MSNRHPEAWYIPVHSAGGVACTLQTGHLPTGRPVGIAFTTAARLRSATCVEQEWLRMTEPDLREALAALGITTIQLDPLRVHIGLRTAAAS</sequence>
<proteinExistence type="predicted"/>
<reference evidence="2 3" key="1">
    <citation type="submission" date="2020-05" db="EMBL/GenBank/DDBJ databases">
        <title>Genome sequence of Kribbella sandramycini ATCC 39419.</title>
        <authorList>
            <person name="Maclea K.S."/>
            <person name="Fair J.L."/>
        </authorList>
    </citation>
    <scope>NUCLEOTIDE SEQUENCE [LARGE SCALE GENOMIC DNA]</scope>
    <source>
        <strain evidence="2 3">ATCC 39419</strain>
    </source>
</reference>
<accession>A0A7Y4KVA3</accession>
<dbReference type="Proteomes" id="UP000553957">
    <property type="component" value="Unassembled WGS sequence"/>
</dbReference>
<dbReference type="AlphaFoldDB" id="A0A7Y4KVA3"/>
<dbReference type="EMBL" id="JABJRC010000001">
    <property type="protein sequence ID" value="NOL39307.1"/>
    <property type="molecule type" value="Genomic_DNA"/>
</dbReference>
<reference evidence="1 4" key="2">
    <citation type="submission" date="2020-08" db="EMBL/GenBank/DDBJ databases">
        <title>Sequencing the genomes of 1000 actinobacteria strains.</title>
        <authorList>
            <person name="Klenk H.-P."/>
        </authorList>
    </citation>
    <scope>NUCLEOTIDE SEQUENCE [LARGE SCALE GENOMIC DNA]</scope>
    <source>
        <strain evidence="1 4">DSM 15626</strain>
    </source>
</reference>
<protein>
    <submittedName>
        <fullName evidence="2">Uncharacterized protein</fullName>
    </submittedName>
</protein>